<keyword evidence="2" id="KW-0812">Transmembrane</keyword>
<organism evidence="3 4">
    <name type="scientific">Macrostomum lignano</name>
    <dbReference type="NCBI Taxonomy" id="282301"/>
    <lineage>
        <taxon>Eukaryota</taxon>
        <taxon>Metazoa</taxon>
        <taxon>Spiralia</taxon>
        <taxon>Lophotrochozoa</taxon>
        <taxon>Platyhelminthes</taxon>
        <taxon>Rhabditophora</taxon>
        <taxon>Macrostomorpha</taxon>
        <taxon>Macrostomida</taxon>
        <taxon>Macrostomidae</taxon>
        <taxon>Macrostomum</taxon>
    </lineage>
</organism>
<evidence type="ECO:0000313" key="4">
    <source>
        <dbReference type="Proteomes" id="UP000215902"/>
    </source>
</evidence>
<feature type="coiled-coil region" evidence="1">
    <location>
        <begin position="134"/>
        <end position="165"/>
    </location>
</feature>
<feature type="transmembrane region" description="Helical" evidence="2">
    <location>
        <begin position="166"/>
        <end position="186"/>
    </location>
</feature>
<keyword evidence="2" id="KW-0472">Membrane</keyword>
<reference evidence="3 4" key="1">
    <citation type="submission" date="2017-06" db="EMBL/GenBank/DDBJ databases">
        <title>A platform for efficient transgenesis in Macrostomum lignano, a flatworm model organism for stem cell research.</title>
        <authorList>
            <person name="Berezikov E."/>
        </authorList>
    </citation>
    <scope>NUCLEOTIDE SEQUENCE [LARGE SCALE GENOMIC DNA]</scope>
    <source>
        <strain evidence="3">DV1</strain>
        <tissue evidence="3">Whole organism</tissue>
    </source>
</reference>
<evidence type="ECO:0000256" key="2">
    <source>
        <dbReference type="SAM" id="Phobius"/>
    </source>
</evidence>
<keyword evidence="4" id="KW-1185">Reference proteome</keyword>
<comment type="caution">
    <text evidence="3">The sequence shown here is derived from an EMBL/GenBank/DDBJ whole genome shotgun (WGS) entry which is preliminary data.</text>
</comment>
<proteinExistence type="predicted"/>
<feature type="coiled-coil region" evidence="1">
    <location>
        <begin position="252"/>
        <end position="306"/>
    </location>
</feature>
<dbReference type="EMBL" id="NIVC01000857">
    <property type="protein sequence ID" value="PAA75889.1"/>
    <property type="molecule type" value="Genomic_DNA"/>
</dbReference>
<dbReference type="AlphaFoldDB" id="A0A267FS89"/>
<evidence type="ECO:0000256" key="1">
    <source>
        <dbReference type="SAM" id="Coils"/>
    </source>
</evidence>
<accession>A0A267FS89</accession>
<keyword evidence="2" id="KW-1133">Transmembrane helix</keyword>
<protein>
    <submittedName>
        <fullName evidence="3">Uncharacterized protein</fullName>
    </submittedName>
</protein>
<name>A0A267FS89_9PLAT</name>
<gene>
    <name evidence="3" type="ORF">BOX15_Mlig027034g2</name>
</gene>
<sequence>MSEKLGEIGKVLGGICDAIKTMKQLQDNKTELNISTEEAKKHADEVQKLSLPDEPLLDTMKQELQKVRSSGSKLEVWLQQFGHRINELERFIKANIRGGSISPEVVIEFCDQISKTHKMAADFSDAFKSFICYLAEAQRLAVELAARLKTKSEEMQQEASTVRNKGVAKVTGLAALSAGLVALGFFTGGVTWTAAGAVAGAAASAGASAVAYSTVVNVKAMRDLASGIRNNFSKLEIIAKNLKSNCDKVEAIQLDEEAMQALQAALEFYKRDLEKDELLKQKQLELQDTNAELAELKAKMRRLGHD</sequence>
<dbReference type="Proteomes" id="UP000215902">
    <property type="component" value="Unassembled WGS sequence"/>
</dbReference>
<evidence type="ECO:0000313" key="3">
    <source>
        <dbReference type="EMBL" id="PAA75889.1"/>
    </source>
</evidence>
<feature type="transmembrane region" description="Helical" evidence="2">
    <location>
        <begin position="192"/>
        <end position="212"/>
    </location>
</feature>
<keyword evidence="1" id="KW-0175">Coiled coil</keyword>